<keyword evidence="1" id="KW-0472">Membrane</keyword>
<dbReference type="Pfam" id="PF02383">
    <property type="entry name" value="Syja_N"/>
    <property type="match status" value="1"/>
</dbReference>
<dbReference type="FunCoup" id="A0A448YLT5">
    <property type="interactions" value="1374"/>
</dbReference>
<sequence>MVTSVALKLAEVPEGYVVQLAAGETSKALLITNSGDIRTTDAEKINLVSPFRVIAGIMGIIQLRANYYLLTVDGASEVGAIYGDKKIYKVATFSILPLSSSKFKVDEDEVKYLDILKAHLDSATLYFAYDYDLTRSFGLQNQGGSQVDHDYMWNYFVSTPLLDAAKNDSFVHQFVLPLIYGYVKFVKTTINASPVTFGLITRRSIHRAGTRYFRRGINKDGYVANFNESEQFLVVHGEKGQLIDTYLQTRGSVPVYWAEMNNLKYKPSLLLGPSDYVPVRQHFDRTITKYGTNYLVNLVNQSGHEKPVKLAYENAVTALADPNIKYTYFDFHHECRNMHWERVALLLEKLKANGLSQTDYSSFSDTGDALSSSRTQRHTVRSNCMDCLDRTNVVQSMLGRWFLQKQLEDIGIVEKDQEWTVIDPAFGFVFRNIWADNADAVSIAYSGTGALKTDYTRTGKRTKVGALNDLWNSITRYIKNNFRDGPRQDGFDLFLGNALPYEIGSSQLQDQRSSFVQAVPYGFFVSVVIFFTTLSSPKGSLTEFKNYSFLTFFFLLAAFSLRYMVNNGLQYVNWPKFCSLDFINRRDVVKKGKFEGIEYTKSGSYSKYVEDTKKE</sequence>
<dbReference type="GO" id="GO:0005783">
    <property type="term" value="C:endoplasmic reticulum"/>
    <property type="evidence" value="ECO:0007669"/>
    <property type="project" value="TreeGrafter"/>
</dbReference>
<feature type="transmembrane region" description="Helical" evidence="1">
    <location>
        <begin position="515"/>
        <end position="535"/>
    </location>
</feature>
<organism evidence="3 4">
    <name type="scientific">Brettanomyces naardenensis</name>
    <name type="common">Yeast</name>
    <dbReference type="NCBI Taxonomy" id="13370"/>
    <lineage>
        <taxon>Eukaryota</taxon>
        <taxon>Fungi</taxon>
        <taxon>Dikarya</taxon>
        <taxon>Ascomycota</taxon>
        <taxon>Saccharomycotina</taxon>
        <taxon>Pichiomycetes</taxon>
        <taxon>Pichiales</taxon>
        <taxon>Pichiaceae</taxon>
        <taxon>Brettanomyces</taxon>
    </lineage>
</organism>
<feature type="transmembrane region" description="Helical" evidence="1">
    <location>
        <begin position="547"/>
        <end position="565"/>
    </location>
</feature>
<keyword evidence="1" id="KW-0812">Transmembrane</keyword>
<evidence type="ECO:0000313" key="3">
    <source>
        <dbReference type="EMBL" id="VEU21828.1"/>
    </source>
</evidence>
<evidence type="ECO:0000313" key="4">
    <source>
        <dbReference type="Proteomes" id="UP000290900"/>
    </source>
</evidence>
<name>A0A448YLT5_BRENA</name>
<keyword evidence="4" id="KW-1185">Reference proteome</keyword>
<dbReference type="PROSITE" id="PS50275">
    <property type="entry name" value="SAC"/>
    <property type="match status" value="1"/>
</dbReference>
<gene>
    <name evidence="3" type="ORF">BRENAR_LOCUS2560</name>
</gene>
<dbReference type="STRING" id="13370.A0A448YLT5"/>
<dbReference type="PANTHER" id="PTHR45662:SF2">
    <property type="entry name" value="PHOSPHATIDYLINOSITOL-3-PHOSPHATASE SAC1"/>
    <property type="match status" value="1"/>
</dbReference>
<reference evidence="3 4" key="1">
    <citation type="submission" date="2018-12" db="EMBL/GenBank/DDBJ databases">
        <authorList>
            <person name="Tiukova I."/>
            <person name="Dainat J."/>
        </authorList>
    </citation>
    <scope>NUCLEOTIDE SEQUENCE [LARGE SCALE GENOMIC DNA]</scope>
</reference>
<dbReference type="PANTHER" id="PTHR45662">
    <property type="entry name" value="PHOSPHATIDYLINOSITIDE PHOSPHATASE SAC1"/>
    <property type="match status" value="1"/>
</dbReference>
<dbReference type="EMBL" id="CAACVR010000013">
    <property type="protein sequence ID" value="VEU21828.1"/>
    <property type="molecule type" value="Genomic_DNA"/>
</dbReference>
<dbReference type="InterPro" id="IPR002013">
    <property type="entry name" value="SAC_dom"/>
</dbReference>
<dbReference type="InParanoid" id="A0A448YLT5"/>
<dbReference type="OrthoDB" id="405996at2759"/>
<dbReference type="GO" id="GO:0034593">
    <property type="term" value="F:phosphatidylinositol bisphosphate phosphatase activity"/>
    <property type="evidence" value="ECO:0007669"/>
    <property type="project" value="UniProtKB-ARBA"/>
</dbReference>
<dbReference type="GO" id="GO:0046856">
    <property type="term" value="P:phosphatidylinositol dephosphorylation"/>
    <property type="evidence" value="ECO:0007669"/>
    <property type="project" value="TreeGrafter"/>
</dbReference>
<dbReference type="AlphaFoldDB" id="A0A448YLT5"/>
<accession>A0A448YLT5</accession>
<feature type="domain" description="SAC" evidence="2">
    <location>
        <begin position="116"/>
        <end position="447"/>
    </location>
</feature>
<dbReference type="GO" id="GO:0043812">
    <property type="term" value="F:phosphatidylinositol-4-phosphate phosphatase activity"/>
    <property type="evidence" value="ECO:0007669"/>
    <property type="project" value="TreeGrafter"/>
</dbReference>
<protein>
    <submittedName>
        <fullName evidence="3">DEKNAAC102876</fullName>
    </submittedName>
</protein>
<keyword evidence="1" id="KW-1133">Transmembrane helix</keyword>
<proteinExistence type="predicted"/>
<evidence type="ECO:0000259" key="2">
    <source>
        <dbReference type="PROSITE" id="PS50275"/>
    </source>
</evidence>
<dbReference type="Proteomes" id="UP000290900">
    <property type="component" value="Unassembled WGS sequence"/>
</dbReference>
<evidence type="ECO:0000256" key="1">
    <source>
        <dbReference type="SAM" id="Phobius"/>
    </source>
</evidence>